<dbReference type="SUPFAM" id="SSF160719">
    <property type="entry name" value="gpW/gp25-like"/>
    <property type="match status" value="1"/>
</dbReference>
<dbReference type="InterPro" id="IPR053176">
    <property type="entry name" value="T6SS_TssE1-like"/>
</dbReference>
<dbReference type="AlphaFoldDB" id="A0AAW8D0X4"/>
<evidence type="ECO:0000313" key="2">
    <source>
        <dbReference type="EMBL" id="MDP9894368.1"/>
    </source>
</evidence>
<dbReference type="NCBIfam" id="TIGR03357">
    <property type="entry name" value="VI_zyme"/>
    <property type="match status" value="1"/>
</dbReference>
<gene>
    <name evidence="2" type="ORF">J2W31_003492</name>
</gene>
<dbReference type="PANTHER" id="PTHR38595:SF1">
    <property type="entry name" value="TYPE VI SECRETION SYSTEM COMPONENT TSSE1"/>
    <property type="match status" value="1"/>
</dbReference>
<evidence type="ECO:0000259" key="1">
    <source>
        <dbReference type="Pfam" id="PF04965"/>
    </source>
</evidence>
<dbReference type="Pfam" id="PF04965">
    <property type="entry name" value="GPW_gp25"/>
    <property type="match status" value="1"/>
</dbReference>
<reference evidence="2" key="1">
    <citation type="submission" date="2023-07" db="EMBL/GenBank/DDBJ databases">
        <title>Sorghum-associated microbial communities from plants grown in Nebraska, USA.</title>
        <authorList>
            <person name="Schachtman D."/>
        </authorList>
    </citation>
    <scope>NUCLEOTIDE SEQUENCE</scope>
    <source>
        <strain evidence="2">DS3754</strain>
    </source>
</reference>
<proteinExistence type="predicted"/>
<sequence>MLPTLFDRLRDEAPSRTSELPSEYAVTPAQMRDIVQRDLAYLLNTTNAEDLIDRARHAEAASSTINFGVPPLAGSYLSERKWADIERIIRRAIQDYEPRLIPDTVTVVPLMKEGGAAGEYNVLLFEIRALIHLRPYPLAFTVQSAVDLETNRMRVISSAR</sequence>
<accession>A0AAW8D0X4</accession>
<dbReference type="EMBL" id="JAUSRD010000008">
    <property type="protein sequence ID" value="MDP9894368.1"/>
    <property type="molecule type" value="Genomic_DNA"/>
</dbReference>
<evidence type="ECO:0000313" key="3">
    <source>
        <dbReference type="Proteomes" id="UP001242045"/>
    </source>
</evidence>
<comment type="caution">
    <text evidence="2">The sequence shown here is derived from an EMBL/GenBank/DDBJ whole genome shotgun (WGS) entry which is preliminary data.</text>
</comment>
<name>A0AAW8D0X4_9BURK</name>
<dbReference type="PANTHER" id="PTHR38595">
    <property type="entry name" value="CYTOPLASMIC PROTEIN-RELATED"/>
    <property type="match status" value="1"/>
</dbReference>
<dbReference type="Gene3D" id="3.10.450.40">
    <property type="match status" value="1"/>
</dbReference>
<feature type="domain" description="IraD/Gp25-like" evidence="1">
    <location>
        <begin position="30"/>
        <end position="135"/>
    </location>
</feature>
<organism evidence="2 3">
    <name type="scientific">Variovorax boronicumulans</name>
    <dbReference type="NCBI Taxonomy" id="436515"/>
    <lineage>
        <taxon>Bacteria</taxon>
        <taxon>Pseudomonadati</taxon>
        <taxon>Pseudomonadota</taxon>
        <taxon>Betaproteobacteria</taxon>
        <taxon>Burkholderiales</taxon>
        <taxon>Comamonadaceae</taxon>
        <taxon>Variovorax</taxon>
    </lineage>
</organism>
<dbReference type="InterPro" id="IPR017737">
    <property type="entry name" value="TssE1-like"/>
</dbReference>
<protein>
    <submittedName>
        <fullName evidence="2">Type VI secretion system protein ImpF</fullName>
    </submittedName>
</protein>
<dbReference type="InterPro" id="IPR007048">
    <property type="entry name" value="IraD/Gp25-like"/>
</dbReference>
<dbReference type="Proteomes" id="UP001242045">
    <property type="component" value="Unassembled WGS sequence"/>
</dbReference>